<proteinExistence type="predicted"/>
<sequence>MSHLLIVCLLLLLGWFWLDSLRAREIAIGLCQAACRQRDLQWLDQTVALRRLGLTWRSEGVRLRRVYRFDFSEEGMERRRGYIVMRGLNLEELSFGLPDRVADA</sequence>
<name>A0ABM7QIG7_9GAMM</name>
<evidence type="ECO:0008006" key="3">
    <source>
        <dbReference type="Google" id="ProtNLM"/>
    </source>
</evidence>
<evidence type="ECO:0000313" key="1">
    <source>
        <dbReference type="EMBL" id="BCU05572.1"/>
    </source>
</evidence>
<dbReference type="Pfam" id="PF11743">
    <property type="entry name" value="DUF3301"/>
    <property type="match status" value="1"/>
</dbReference>
<gene>
    <name evidence="1" type="ORF">Atep_02490</name>
</gene>
<keyword evidence="2" id="KW-1185">Reference proteome</keyword>
<reference evidence="1 2" key="1">
    <citation type="submission" date="2021-04" db="EMBL/GenBank/DDBJ databases">
        <title>Complete genome sequencing of Allochromatium tepidum strain NZ.</title>
        <authorList>
            <person name="Tsukatani Y."/>
            <person name="Mori H."/>
        </authorList>
    </citation>
    <scope>NUCLEOTIDE SEQUENCE [LARGE SCALE GENOMIC DNA]</scope>
    <source>
        <strain evidence="1 2">NZ</strain>
    </source>
</reference>
<dbReference type="InterPro" id="IPR021732">
    <property type="entry name" value="DUF3301"/>
</dbReference>
<evidence type="ECO:0000313" key="2">
    <source>
        <dbReference type="Proteomes" id="UP000680679"/>
    </source>
</evidence>
<dbReference type="EMBL" id="AP024563">
    <property type="protein sequence ID" value="BCU05572.1"/>
    <property type="molecule type" value="Genomic_DNA"/>
</dbReference>
<dbReference type="Proteomes" id="UP000680679">
    <property type="component" value="Chromosome"/>
</dbReference>
<dbReference type="RefSeq" id="WP_213379740.1">
    <property type="nucleotide sequence ID" value="NZ_AP024563.1"/>
</dbReference>
<organism evidence="1 2">
    <name type="scientific">Allochromatium tepidum</name>
    <dbReference type="NCBI Taxonomy" id="553982"/>
    <lineage>
        <taxon>Bacteria</taxon>
        <taxon>Pseudomonadati</taxon>
        <taxon>Pseudomonadota</taxon>
        <taxon>Gammaproteobacteria</taxon>
        <taxon>Chromatiales</taxon>
        <taxon>Chromatiaceae</taxon>
        <taxon>Allochromatium</taxon>
    </lineage>
</organism>
<accession>A0ABM7QIG7</accession>
<protein>
    <recommendedName>
        <fullName evidence="3">DUF3301 domain-containing protein</fullName>
    </recommendedName>
</protein>